<protein>
    <recommendedName>
        <fullName evidence="2">Nudix hydrolase domain-containing protein</fullName>
    </recommendedName>
</protein>
<dbReference type="InterPro" id="IPR000086">
    <property type="entry name" value="NUDIX_hydrolase_dom"/>
</dbReference>
<keyword evidence="1" id="KW-0378">Hydrolase</keyword>
<feature type="domain" description="Nudix hydrolase" evidence="2">
    <location>
        <begin position="102"/>
        <end position="249"/>
    </location>
</feature>
<evidence type="ECO:0000259" key="2">
    <source>
        <dbReference type="PROSITE" id="PS51462"/>
    </source>
</evidence>
<dbReference type="EMBL" id="CAICTM010002641">
    <property type="protein sequence ID" value="CAB9529840.1"/>
    <property type="molecule type" value="Genomic_DNA"/>
</dbReference>
<name>A0A9N8HYU1_9STRA</name>
<dbReference type="SUPFAM" id="SSF55811">
    <property type="entry name" value="Nudix"/>
    <property type="match status" value="1"/>
</dbReference>
<sequence>MGGDLGEKPWTTSSTRNLNVFLLSVILGLCLYIFETRQSGSSGSHECLRSYGAYHGHVYSNTASGTAGPARCLIESKWMKVQQHTVRLPGTDKLIDDWLWIDYHDRINVLVEAPRKVTDREPQFLIFEQSKYALEGRMSKAIIGGIIEPGEEPETAAAREVKEEMGMTCQKLHFLGRFRTDVNRGMGWVNSFLAMQCKEAKKAGNDKTEKEEEVGVADTEKQKLKTIGLRELRRAATAGEFLEVQWSATVAMALLHPELGQ</sequence>
<dbReference type="Proteomes" id="UP001153069">
    <property type="component" value="Unassembled WGS sequence"/>
</dbReference>
<evidence type="ECO:0000313" key="3">
    <source>
        <dbReference type="EMBL" id="CAB9529840.1"/>
    </source>
</evidence>
<dbReference type="PROSITE" id="PS51462">
    <property type="entry name" value="NUDIX"/>
    <property type="match status" value="1"/>
</dbReference>
<dbReference type="Pfam" id="PF00293">
    <property type="entry name" value="NUDIX"/>
    <property type="match status" value="1"/>
</dbReference>
<keyword evidence="4" id="KW-1185">Reference proteome</keyword>
<reference evidence="3" key="1">
    <citation type="submission" date="2020-06" db="EMBL/GenBank/DDBJ databases">
        <authorList>
            <consortium name="Plant Systems Biology data submission"/>
        </authorList>
    </citation>
    <scope>NUCLEOTIDE SEQUENCE</scope>
    <source>
        <strain evidence="3">D6</strain>
    </source>
</reference>
<comment type="caution">
    <text evidence="3">The sequence shown here is derived from an EMBL/GenBank/DDBJ whole genome shotgun (WGS) entry which is preliminary data.</text>
</comment>
<dbReference type="PROSITE" id="PS00893">
    <property type="entry name" value="NUDIX_BOX"/>
    <property type="match status" value="1"/>
</dbReference>
<evidence type="ECO:0000313" key="4">
    <source>
        <dbReference type="Proteomes" id="UP001153069"/>
    </source>
</evidence>
<proteinExistence type="predicted"/>
<dbReference type="Gene3D" id="3.90.79.10">
    <property type="entry name" value="Nucleoside Triphosphate Pyrophosphohydrolase"/>
    <property type="match status" value="1"/>
</dbReference>
<accession>A0A9N8HYU1</accession>
<organism evidence="3 4">
    <name type="scientific">Seminavis robusta</name>
    <dbReference type="NCBI Taxonomy" id="568900"/>
    <lineage>
        <taxon>Eukaryota</taxon>
        <taxon>Sar</taxon>
        <taxon>Stramenopiles</taxon>
        <taxon>Ochrophyta</taxon>
        <taxon>Bacillariophyta</taxon>
        <taxon>Bacillariophyceae</taxon>
        <taxon>Bacillariophycidae</taxon>
        <taxon>Naviculales</taxon>
        <taxon>Naviculaceae</taxon>
        <taxon>Seminavis</taxon>
    </lineage>
</organism>
<dbReference type="OrthoDB" id="447842at2759"/>
<gene>
    <name evidence="3" type="ORF">SEMRO_2643_G333490.1</name>
</gene>
<evidence type="ECO:0000256" key="1">
    <source>
        <dbReference type="ARBA" id="ARBA00022801"/>
    </source>
</evidence>
<dbReference type="InterPro" id="IPR015797">
    <property type="entry name" value="NUDIX_hydrolase-like_dom_sf"/>
</dbReference>
<dbReference type="GO" id="GO:0016787">
    <property type="term" value="F:hydrolase activity"/>
    <property type="evidence" value="ECO:0007669"/>
    <property type="project" value="UniProtKB-KW"/>
</dbReference>
<dbReference type="CDD" id="cd03424">
    <property type="entry name" value="NUDIX_ADPRase_Nudt5_UGPPase_Nudt14"/>
    <property type="match status" value="1"/>
</dbReference>
<dbReference type="InterPro" id="IPR020084">
    <property type="entry name" value="NUDIX_hydrolase_CS"/>
</dbReference>
<dbReference type="AlphaFoldDB" id="A0A9N8HYU1"/>